<comment type="similarity">
    <text evidence="1">Belongs to the HIBADH-related family.</text>
</comment>
<dbReference type="GO" id="GO:0016491">
    <property type="term" value="F:oxidoreductase activity"/>
    <property type="evidence" value="ECO:0007669"/>
    <property type="project" value="UniProtKB-KW"/>
</dbReference>
<dbReference type="PIRSF" id="PIRSF000103">
    <property type="entry name" value="HIBADH"/>
    <property type="match status" value="1"/>
</dbReference>
<evidence type="ECO:0000256" key="1">
    <source>
        <dbReference type="ARBA" id="ARBA00009080"/>
    </source>
</evidence>
<dbReference type="Pfam" id="PF14833">
    <property type="entry name" value="NAD_binding_11"/>
    <property type="match status" value="1"/>
</dbReference>
<proteinExistence type="inferred from homology"/>
<dbReference type="Proteomes" id="UP001209083">
    <property type="component" value="Chromosome"/>
</dbReference>
<keyword evidence="2 6" id="KW-0560">Oxidoreductase</keyword>
<evidence type="ECO:0000256" key="3">
    <source>
        <dbReference type="ARBA" id="ARBA00023027"/>
    </source>
</evidence>
<dbReference type="InterPro" id="IPR006115">
    <property type="entry name" value="6PGDH_NADP-bd"/>
</dbReference>
<dbReference type="InterPro" id="IPR036291">
    <property type="entry name" value="NAD(P)-bd_dom_sf"/>
</dbReference>
<organism evidence="6 7">
    <name type="scientific">Saxibacter everestensis</name>
    <dbReference type="NCBI Taxonomy" id="2909229"/>
    <lineage>
        <taxon>Bacteria</taxon>
        <taxon>Bacillati</taxon>
        <taxon>Actinomycetota</taxon>
        <taxon>Actinomycetes</taxon>
        <taxon>Micrococcales</taxon>
        <taxon>Brevibacteriaceae</taxon>
        <taxon>Saxibacter</taxon>
    </lineage>
</organism>
<accession>A0ABY8QU96</accession>
<feature type="domain" description="3-hydroxyisobutyrate dehydrogenase-like NAD-binding" evidence="5">
    <location>
        <begin position="166"/>
        <end position="286"/>
    </location>
</feature>
<dbReference type="SUPFAM" id="SSF51735">
    <property type="entry name" value="NAD(P)-binding Rossmann-fold domains"/>
    <property type="match status" value="1"/>
</dbReference>
<dbReference type="Pfam" id="PF03446">
    <property type="entry name" value="NAD_binding_2"/>
    <property type="match status" value="1"/>
</dbReference>
<keyword evidence="7" id="KW-1185">Reference proteome</keyword>
<feature type="domain" description="6-phosphogluconate dehydrogenase NADP-binding" evidence="4">
    <location>
        <begin position="3"/>
        <end position="159"/>
    </location>
</feature>
<reference evidence="6 7" key="1">
    <citation type="submission" date="2023-05" db="EMBL/GenBank/DDBJ databases">
        <title>Lithophilousrod everest ZFBP1038 complete genpme.</title>
        <authorList>
            <person name="Tian M."/>
        </authorList>
    </citation>
    <scope>NUCLEOTIDE SEQUENCE [LARGE SCALE GENOMIC DNA]</scope>
    <source>
        <strain evidence="6 7">ZFBP1038</strain>
    </source>
</reference>
<dbReference type="Gene3D" id="3.40.50.720">
    <property type="entry name" value="NAD(P)-binding Rossmann-like Domain"/>
    <property type="match status" value="1"/>
</dbReference>
<dbReference type="RefSeq" id="WP_349638668.1">
    <property type="nucleotide sequence ID" value="NZ_CP090958.1"/>
</dbReference>
<dbReference type="Gene3D" id="1.10.1040.10">
    <property type="entry name" value="N-(1-d-carboxylethyl)-l-norvaline Dehydrogenase, domain 2"/>
    <property type="match status" value="1"/>
</dbReference>
<evidence type="ECO:0000313" key="7">
    <source>
        <dbReference type="Proteomes" id="UP001209083"/>
    </source>
</evidence>
<dbReference type="InterPro" id="IPR015815">
    <property type="entry name" value="HIBADH-related"/>
</dbReference>
<dbReference type="InterPro" id="IPR013328">
    <property type="entry name" value="6PGD_dom2"/>
</dbReference>
<gene>
    <name evidence="6" type="ORF">LWF01_17570</name>
</gene>
<dbReference type="PANTHER" id="PTHR43060">
    <property type="entry name" value="3-HYDROXYISOBUTYRATE DEHYDROGENASE-LIKE 1, MITOCHONDRIAL-RELATED"/>
    <property type="match status" value="1"/>
</dbReference>
<dbReference type="PANTHER" id="PTHR43060:SF15">
    <property type="entry name" value="3-HYDROXYISOBUTYRATE DEHYDROGENASE-LIKE 1, MITOCHONDRIAL-RELATED"/>
    <property type="match status" value="1"/>
</dbReference>
<dbReference type="InterPro" id="IPR029154">
    <property type="entry name" value="HIBADH-like_NADP-bd"/>
</dbReference>
<dbReference type="InterPro" id="IPR008927">
    <property type="entry name" value="6-PGluconate_DH-like_C_sf"/>
</dbReference>
<evidence type="ECO:0000259" key="5">
    <source>
        <dbReference type="Pfam" id="PF14833"/>
    </source>
</evidence>
<protein>
    <submittedName>
        <fullName evidence="6">NAD(P)-dependent oxidoreductase</fullName>
        <ecNumber evidence="6">1.1.-.-</ecNumber>
    </submittedName>
</protein>
<dbReference type="SUPFAM" id="SSF48179">
    <property type="entry name" value="6-phosphogluconate dehydrogenase C-terminal domain-like"/>
    <property type="match status" value="1"/>
</dbReference>
<keyword evidence="3" id="KW-0520">NAD</keyword>
<dbReference type="EMBL" id="CP090958">
    <property type="protein sequence ID" value="WGW11874.1"/>
    <property type="molecule type" value="Genomic_DNA"/>
</dbReference>
<sequence length="290" mass="29758">MSKIAWIGLGAMGFPMAGCLGRAGLDVTAFDIAPGRAQQLSEFGVKAAGSAEAAVAEADVVALMVATPAQVDSVLFGESDLAAAIPAGAIVLVMATVGPEPVADWTAKLAGRGVRIVDAPVSGGVARAGTGELLMMVSGDPEDVAVVRPLLEAMASHAPVVGAVPGEGQKMKLVNQLLCGVHIAVAGEALAFAERLGLDIGATWEVLRHGAANSFMFSDRGERMVNEEFDVAKSAIDIFVKDMGLVVDAAEQNGFAAPIADAAKVLYLEGAAAEMGRKDDSSVLEIYRNR</sequence>
<evidence type="ECO:0000313" key="6">
    <source>
        <dbReference type="EMBL" id="WGW11874.1"/>
    </source>
</evidence>
<dbReference type="EC" id="1.1.-.-" evidence="6"/>
<evidence type="ECO:0000259" key="4">
    <source>
        <dbReference type="Pfam" id="PF03446"/>
    </source>
</evidence>
<evidence type="ECO:0000256" key="2">
    <source>
        <dbReference type="ARBA" id="ARBA00023002"/>
    </source>
</evidence>
<name>A0ABY8QU96_9MICO</name>